<evidence type="ECO:0000259" key="1">
    <source>
        <dbReference type="Pfam" id="PF07510"/>
    </source>
</evidence>
<keyword evidence="3" id="KW-1185">Reference proteome</keyword>
<dbReference type="Pfam" id="PF07510">
    <property type="entry name" value="GmrSD_C"/>
    <property type="match status" value="1"/>
</dbReference>
<dbReference type="PANTHER" id="PTHR35149">
    <property type="entry name" value="SLL5132 PROTEIN"/>
    <property type="match status" value="1"/>
</dbReference>
<sequence length="440" mass="51763">MKINIFREDSVTKSQIQETIYTHNLESAKRFFSERLSEISHEEKESIFLKLTQKLLFNLYTISNDIDVFIAFETMNNRGKPLSVLELLKNRLIYLSTKLNVEEYEKISLRNIINESWKTVYHNLGKNKENPLDDDKFLFNHFVLYFGKETKPEYEISPVELFGINIRSYNFRSDYSRVLLEEIFTAKNIAKNNSNNNSLLLTTKFINSYVQDLQQSVELWYKISNPYFSDFSENEKIWLDKLNRVVNNDTVSFAPLIMVFFKKEPNREKRVKFLKTLELLMFFSVLIGLPSYAILRLNGFNTLEKSINLSNRTIEHIYPQKAKDKYWIDTFRSYTPKEKTILKNSLGNLLPLSKAKNSSCSNKAFPDKKCNDINNVGYRYGSYSENEVALYEHWTAKEILERGIKLINFMENRWKISIGDYDAKVEFLGLGFVLKKEGLN</sequence>
<dbReference type="Proteomes" id="UP000683511">
    <property type="component" value="Chromosome"/>
</dbReference>
<evidence type="ECO:0000313" key="2">
    <source>
        <dbReference type="EMBL" id="QXE22564.1"/>
    </source>
</evidence>
<dbReference type="PANTHER" id="PTHR35149:SF1">
    <property type="entry name" value="DUF5655 DOMAIN-CONTAINING PROTEIN"/>
    <property type="match status" value="1"/>
</dbReference>
<proteinExistence type="predicted"/>
<dbReference type="RefSeq" id="WP_199317640.1">
    <property type="nucleotide sequence ID" value="NZ_CP021056.1"/>
</dbReference>
<reference evidence="2" key="1">
    <citation type="submission" date="2017-04" db="EMBL/GenBank/DDBJ databases">
        <title>Genome deletions in a multicellular cyanobacterial endosymbiont for morphological adaptation in marine diatoms.</title>
        <authorList>
            <person name="Wang Y."/>
            <person name="Gao H."/>
            <person name="Li R."/>
            <person name="Xu X."/>
        </authorList>
    </citation>
    <scope>NUCLEOTIDE SEQUENCE</scope>
    <source>
        <strain evidence="2">FACHB 800</strain>
    </source>
</reference>
<dbReference type="EMBL" id="CP021056">
    <property type="protein sequence ID" value="QXE22564.1"/>
    <property type="molecule type" value="Genomic_DNA"/>
</dbReference>
<organism evidence="2 3">
    <name type="scientific">Richelia sinica FACHB-800</name>
    <dbReference type="NCBI Taxonomy" id="1357546"/>
    <lineage>
        <taxon>Bacteria</taxon>
        <taxon>Bacillati</taxon>
        <taxon>Cyanobacteriota</taxon>
        <taxon>Cyanophyceae</taxon>
        <taxon>Nostocales</taxon>
        <taxon>Nostocaceae</taxon>
        <taxon>Richelia</taxon>
    </lineage>
</organism>
<evidence type="ECO:0000313" key="3">
    <source>
        <dbReference type="Proteomes" id="UP000683511"/>
    </source>
</evidence>
<accession>A0A975T5L5</accession>
<gene>
    <name evidence="2" type="ORF">B6N60_01247</name>
</gene>
<protein>
    <recommendedName>
        <fullName evidence="1">GmrSD restriction endonucleases C-terminal domain-containing protein</fullName>
    </recommendedName>
</protein>
<name>A0A975T5L5_9NOST</name>
<dbReference type="AlphaFoldDB" id="A0A975T5L5"/>
<feature type="domain" description="GmrSD restriction endonucleases C-terminal" evidence="1">
    <location>
        <begin position="301"/>
        <end position="407"/>
    </location>
</feature>
<dbReference type="KEGG" id="rsin:B6N60_01247"/>
<dbReference type="InterPro" id="IPR011089">
    <property type="entry name" value="GmrSD_C"/>
</dbReference>